<dbReference type="InterPro" id="IPR012910">
    <property type="entry name" value="Plug_dom"/>
</dbReference>
<dbReference type="Pfam" id="PF07715">
    <property type="entry name" value="Plug"/>
    <property type="match status" value="1"/>
</dbReference>
<evidence type="ECO:0000259" key="11">
    <source>
        <dbReference type="Pfam" id="PF07715"/>
    </source>
</evidence>
<evidence type="ECO:0000256" key="5">
    <source>
        <dbReference type="ARBA" id="ARBA00022692"/>
    </source>
</evidence>
<keyword evidence="2" id="KW-0813">Transport</keyword>
<gene>
    <name evidence="12" type="ORF">IAC29_04100</name>
</gene>
<evidence type="ECO:0000256" key="1">
    <source>
        <dbReference type="ARBA" id="ARBA00004571"/>
    </source>
</evidence>
<evidence type="ECO:0000256" key="9">
    <source>
        <dbReference type="ARBA" id="ARBA00023136"/>
    </source>
</evidence>
<dbReference type="Proteomes" id="UP000810252">
    <property type="component" value="Unassembled WGS sequence"/>
</dbReference>
<feature type="domain" description="TonB-dependent receptor plug" evidence="11">
    <location>
        <begin position="44"/>
        <end position="146"/>
    </location>
</feature>
<keyword evidence="10" id="KW-0998">Cell outer membrane</keyword>
<dbReference type="SUPFAM" id="SSF56935">
    <property type="entry name" value="Porins"/>
    <property type="match status" value="1"/>
</dbReference>
<keyword evidence="12" id="KW-0675">Receptor</keyword>
<keyword evidence="6" id="KW-0408">Iron</keyword>
<dbReference type="GO" id="GO:0006826">
    <property type="term" value="P:iron ion transport"/>
    <property type="evidence" value="ECO:0007669"/>
    <property type="project" value="UniProtKB-KW"/>
</dbReference>
<reference evidence="12" key="2">
    <citation type="journal article" date="2021" name="PeerJ">
        <title>Extensive microbial diversity within the chicken gut microbiome revealed by metagenomics and culture.</title>
        <authorList>
            <person name="Gilroy R."/>
            <person name="Ravi A."/>
            <person name="Getino M."/>
            <person name="Pursley I."/>
            <person name="Horton D.L."/>
            <person name="Alikhan N.F."/>
            <person name="Baker D."/>
            <person name="Gharbi K."/>
            <person name="Hall N."/>
            <person name="Watson M."/>
            <person name="Adriaenssens E.M."/>
            <person name="Foster-Nyarko E."/>
            <person name="Jarju S."/>
            <person name="Secka A."/>
            <person name="Antonio M."/>
            <person name="Oren A."/>
            <person name="Chaudhuri R.R."/>
            <person name="La Ragione R."/>
            <person name="Hildebrand F."/>
            <person name="Pallen M.J."/>
        </authorList>
    </citation>
    <scope>NUCLEOTIDE SEQUENCE</scope>
    <source>
        <strain evidence="12">20514</strain>
    </source>
</reference>
<keyword evidence="4" id="KW-0410">Iron transport</keyword>
<organism evidence="12 13">
    <name type="scientific">Candidatus Cryptobacteroides merdigallinarum</name>
    <dbReference type="NCBI Taxonomy" id="2840770"/>
    <lineage>
        <taxon>Bacteria</taxon>
        <taxon>Pseudomonadati</taxon>
        <taxon>Bacteroidota</taxon>
        <taxon>Bacteroidia</taxon>
        <taxon>Bacteroidales</taxon>
        <taxon>Candidatus Cryptobacteroides</taxon>
    </lineage>
</organism>
<dbReference type="AlphaFoldDB" id="A0A9D9EKX7"/>
<comment type="subcellular location">
    <subcellularLocation>
        <location evidence="1">Cell outer membrane</location>
        <topology evidence="1">Multi-pass membrane protein</topology>
    </subcellularLocation>
</comment>
<sequence>MILPFLYTFMLASSPLPGPETVVLDTLSEAVLVSSYKQVLSLGKVASPVTEVRLEDMEARGLDDFKKLSLIVPNLHIPDYGSTMTSSIYLRGLGSRIDNPVVSLYVDDIPVMNKNAYDTGMFDISSAALFRGPQSTLYGRNSMCGVLTLNTLSPETWQGTRLSLEYGNANTVAAGFSHYSGSGVGFSVNYRHSDGFYLNTYTGDYADRSDLLNFRVRVWKQLRQDLVFENILSASWTVQGGYPYRQYNEADGELAPIAYNDPCGYRRLTVSEGLKFKYMSENWTLNSVTSLQFLGDRMELDQDFTARSMFTLEQSQLEGALTQEIILKPEAGWRKSWWNWQTGFFGFAKYTDMSAPVRFKQDGISELILANANKGLAALLPGASLAFQEDEFDISSDFGITVAGAALYHESYFSIGRWLLTAGLRVDYEWTGMDYDSRSLVHWTIRAPMIPEQGYRPLECVYQGREKNSWWEFMPKISALYDFGNVKAFATFSEGYKSGGFNTQIFSDILQNRMMASLMENAPVEIPVPDVTASNTVYRPERSLNLEVGARFAFTRGRH</sequence>
<keyword evidence="8" id="KW-0798">TonB box</keyword>
<protein>
    <submittedName>
        <fullName evidence="12">TonB-dependent receptor plug domain-containing protein</fullName>
    </submittedName>
</protein>
<evidence type="ECO:0000256" key="10">
    <source>
        <dbReference type="ARBA" id="ARBA00023237"/>
    </source>
</evidence>
<dbReference type="GO" id="GO:0009279">
    <property type="term" value="C:cell outer membrane"/>
    <property type="evidence" value="ECO:0007669"/>
    <property type="project" value="UniProtKB-SubCell"/>
</dbReference>
<keyword evidence="9" id="KW-0472">Membrane</keyword>
<name>A0A9D9EKX7_9BACT</name>
<evidence type="ECO:0000256" key="6">
    <source>
        <dbReference type="ARBA" id="ARBA00023004"/>
    </source>
</evidence>
<evidence type="ECO:0000256" key="4">
    <source>
        <dbReference type="ARBA" id="ARBA00022496"/>
    </source>
</evidence>
<dbReference type="PANTHER" id="PTHR32552:SF81">
    <property type="entry name" value="TONB-DEPENDENT OUTER MEMBRANE RECEPTOR"/>
    <property type="match status" value="1"/>
</dbReference>
<dbReference type="InterPro" id="IPR036942">
    <property type="entry name" value="Beta-barrel_TonB_sf"/>
</dbReference>
<evidence type="ECO:0000313" key="13">
    <source>
        <dbReference type="Proteomes" id="UP000810252"/>
    </source>
</evidence>
<keyword evidence="5" id="KW-0812">Transmembrane</keyword>
<dbReference type="InterPro" id="IPR039426">
    <property type="entry name" value="TonB-dep_rcpt-like"/>
</dbReference>
<evidence type="ECO:0000313" key="12">
    <source>
        <dbReference type="EMBL" id="MBO8448436.1"/>
    </source>
</evidence>
<reference evidence="12" key="1">
    <citation type="submission" date="2020-10" db="EMBL/GenBank/DDBJ databases">
        <authorList>
            <person name="Gilroy R."/>
        </authorList>
    </citation>
    <scope>NUCLEOTIDE SEQUENCE</scope>
    <source>
        <strain evidence="12">20514</strain>
    </source>
</reference>
<evidence type="ECO:0000256" key="8">
    <source>
        <dbReference type="ARBA" id="ARBA00023077"/>
    </source>
</evidence>
<evidence type="ECO:0000256" key="2">
    <source>
        <dbReference type="ARBA" id="ARBA00022448"/>
    </source>
</evidence>
<dbReference type="Gene3D" id="2.40.170.20">
    <property type="entry name" value="TonB-dependent receptor, beta-barrel domain"/>
    <property type="match status" value="1"/>
</dbReference>
<evidence type="ECO:0000256" key="3">
    <source>
        <dbReference type="ARBA" id="ARBA00022452"/>
    </source>
</evidence>
<evidence type="ECO:0000256" key="7">
    <source>
        <dbReference type="ARBA" id="ARBA00023065"/>
    </source>
</evidence>
<accession>A0A9D9EKX7</accession>
<feature type="non-terminal residue" evidence="12">
    <location>
        <position position="559"/>
    </location>
</feature>
<dbReference type="PANTHER" id="PTHR32552">
    <property type="entry name" value="FERRICHROME IRON RECEPTOR-RELATED"/>
    <property type="match status" value="1"/>
</dbReference>
<comment type="caution">
    <text evidence="12">The sequence shown here is derived from an EMBL/GenBank/DDBJ whole genome shotgun (WGS) entry which is preliminary data.</text>
</comment>
<proteinExistence type="predicted"/>
<keyword evidence="7" id="KW-0406">Ion transport</keyword>
<dbReference type="EMBL" id="JADIMQ010000057">
    <property type="protein sequence ID" value="MBO8448436.1"/>
    <property type="molecule type" value="Genomic_DNA"/>
</dbReference>
<keyword evidence="3" id="KW-1134">Transmembrane beta strand</keyword>